<gene>
    <name evidence="2" type="ORF">Q760_02040</name>
</gene>
<organism evidence="2 3">
    <name type="scientific">Cellulomonas cellasea DSM 20118</name>
    <dbReference type="NCBI Taxonomy" id="1408250"/>
    <lineage>
        <taxon>Bacteria</taxon>
        <taxon>Bacillati</taxon>
        <taxon>Actinomycetota</taxon>
        <taxon>Actinomycetes</taxon>
        <taxon>Micrococcales</taxon>
        <taxon>Cellulomonadaceae</taxon>
        <taxon>Cellulomonas</taxon>
    </lineage>
</organism>
<sequence length="104" mass="10544">MTDNLENPADADPADASALPAVPPAVTPPSVMDLLAEHVPLALLADLAAPDGPVSQAILETEGMPEDAWWEGDDRPAGEGGPADGAPADTDEDELPVDPDAAAR</sequence>
<accession>A0A0A0B573</accession>
<evidence type="ECO:0000256" key="1">
    <source>
        <dbReference type="SAM" id="MobiDB-lite"/>
    </source>
</evidence>
<evidence type="ECO:0000313" key="2">
    <source>
        <dbReference type="EMBL" id="KGM01337.1"/>
    </source>
</evidence>
<reference evidence="2 3" key="1">
    <citation type="submission" date="2013-10" db="EMBL/GenBank/DDBJ databases">
        <authorList>
            <person name="Wang G."/>
            <person name="Zhuang W."/>
        </authorList>
    </citation>
    <scope>NUCLEOTIDE SEQUENCE [LARGE SCALE GENOMIC DNA]</scope>
    <source>
        <strain evidence="2 3">DSM 20118</strain>
    </source>
</reference>
<name>A0A0A0B573_9CELL</name>
<feature type="compositionally biased region" description="Low complexity" evidence="1">
    <location>
        <begin position="8"/>
        <end position="20"/>
    </location>
</feature>
<dbReference type="Proteomes" id="UP000029833">
    <property type="component" value="Unassembled WGS sequence"/>
</dbReference>
<feature type="region of interest" description="Disordered" evidence="1">
    <location>
        <begin position="55"/>
        <end position="104"/>
    </location>
</feature>
<dbReference type="STRING" id="1408250.Q760_02040"/>
<proteinExistence type="predicted"/>
<protein>
    <submittedName>
        <fullName evidence="2">Uncharacterized protein</fullName>
    </submittedName>
</protein>
<dbReference type="RefSeq" id="WP_034632718.1">
    <property type="nucleotide sequence ID" value="NZ_AXNT01000113.1"/>
</dbReference>
<evidence type="ECO:0000313" key="3">
    <source>
        <dbReference type="Proteomes" id="UP000029833"/>
    </source>
</evidence>
<feature type="region of interest" description="Disordered" evidence="1">
    <location>
        <begin position="1"/>
        <end position="29"/>
    </location>
</feature>
<comment type="caution">
    <text evidence="2">The sequence shown here is derived from an EMBL/GenBank/DDBJ whole genome shotgun (WGS) entry which is preliminary data.</text>
</comment>
<dbReference type="AlphaFoldDB" id="A0A0A0B573"/>
<keyword evidence="3" id="KW-1185">Reference proteome</keyword>
<dbReference type="EMBL" id="AXNT01000113">
    <property type="protein sequence ID" value="KGM01337.1"/>
    <property type="molecule type" value="Genomic_DNA"/>
</dbReference>